<dbReference type="InterPro" id="IPR032710">
    <property type="entry name" value="NTF2-like_dom_sf"/>
</dbReference>
<feature type="signal peptide" evidence="1">
    <location>
        <begin position="1"/>
        <end position="23"/>
    </location>
</feature>
<dbReference type="EMBL" id="SOQZ01000004">
    <property type="protein sequence ID" value="TDY11487.1"/>
    <property type="molecule type" value="Genomic_DNA"/>
</dbReference>
<reference evidence="2 3" key="1">
    <citation type="submission" date="2019-03" db="EMBL/GenBank/DDBJ databases">
        <title>Genomic Encyclopedia of Type Strains, Phase III (KMG-III): the genomes of soil and plant-associated and newly described type strains.</title>
        <authorList>
            <person name="Whitman W."/>
        </authorList>
    </citation>
    <scope>NUCLEOTIDE SEQUENCE [LARGE SCALE GENOMIC DNA]</scope>
    <source>
        <strain evidence="2 3">CGMCC 1.10957</strain>
    </source>
</reference>
<keyword evidence="1" id="KW-0732">Signal</keyword>
<dbReference type="RefSeq" id="WP_131507646.1">
    <property type="nucleotide sequence ID" value="NZ_SOQZ01000004.1"/>
</dbReference>
<name>A0ABY2G5F0_9FLAO</name>
<protein>
    <submittedName>
        <fullName evidence="2">Uncharacterized protein DUF4440</fullName>
    </submittedName>
</protein>
<proteinExistence type="predicted"/>
<feature type="chain" id="PRO_5045464012" evidence="1">
    <location>
        <begin position="24"/>
        <end position="169"/>
    </location>
</feature>
<evidence type="ECO:0000313" key="2">
    <source>
        <dbReference type="EMBL" id="TDY11487.1"/>
    </source>
</evidence>
<gene>
    <name evidence="2" type="ORF">A8975_2125</name>
</gene>
<dbReference type="SUPFAM" id="SSF54427">
    <property type="entry name" value="NTF2-like"/>
    <property type="match status" value="1"/>
</dbReference>
<dbReference type="Proteomes" id="UP000294930">
    <property type="component" value="Unassembled WGS sequence"/>
</dbReference>
<sequence>MKQLTHKLLIIFLTLSFSTITFAQVDKKSELFKILKNNDSLIFKVGFNTCDMSQFENLIFDDLEFYHDKSGVINSKLDFIKVMKNGICNSKNNSKLRRELKKNSLEVFPLYNDNKLYGAIQQGEHLFYETVNNKETLNGNAKFSHLWLLENNKWKLKRVLSYNHIATKY</sequence>
<comment type="caution">
    <text evidence="2">The sequence shown here is derived from an EMBL/GenBank/DDBJ whole genome shotgun (WGS) entry which is preliminary data.</text>
</comment>
<evidence type="ECO:0000313" key="3">
    <source>
        <dbReference type="Proteomes" id="UP000294930"/>
    </source>
</evidence>
<organism evidence="2 3">
    <name type="scientific">Meridianimaribacter flavus</name>
    <dbReference type="NCBI Taxonomy" id="571115"/>
    <lineage>
        <taxon>Bacteria</taxon>
        <taxon>Pseudomonadati</taxon>
        <taxon>Bacteroidota</taxon>
        <taxon>Flavobacteriia</taxon>
        <taxon>Flavobacteriales</taxon>
        <taxon>Flavobacteriaceae</taxon>
        <taxon>Meridianimaribacter</taxon>
    </lineage>
</organism>
<evidence type="ECO:0000256" key="1">
    <source>
        <dbReference type="SAM" id="SignalP"/>
    </source>
</evidence>
<accession>A0ABY2G5F0</accession>
<keyword evidence="3" id="KW-1185">Reference proteome</keyword>